<feature type="non-terminal residue" evidence="8">
    <location>
        <position position="250"/>
    </location>
</feature>
<comment type="similarity">
    <text evidence="3">Belongs to the imidazoleglycerol-phosphate dehydratase family.</text>
</comment>
<dbReference type="PANTHER" id="PTHR23133:SF2">
    <property type="entry name" value="IMIDAZOLEGLYCEROL-PHOSPHATE DEHYDRATASE"/>
    <property type="match status" value="1"/>
</dbReference>
<dbReference type="Proteomes" id="UP000601435">
    <property type="component" value="Unassembled WGS sequence"/>
</dbReference>
<dbReference type="InterPro" id="IPR038494">
    <property type="entry name" value="IGPD_sf"/>
</dbReference>
<evidence type="ECO:0000313" key="9">
    <source>
        <dbReference type="Proteomes" id="UP000601435"/>
    </source>
</evidence>
<dbReference type="Pfam" id="PF00475">
    <property type="entry name" value="IGPD"/>
    <property type="match status" value="2"/>
</dbReference>
<dbReference type="EC" id="4.2.1.19" evidence="4"/>
<reference evidence="8" key="1">
    <citation type="submission" date="2021-02" db="EMBL/GenBank/DDBJ databases">
        <authorList>
            <person name="Dougan E. K."/>
            <person name="Rhodes N."/>
            <person name="Thang M."/>
            <person name="Chan C."/>
        </authorList>
    </citation>
    <scope>NUCLEOTIDE SEQUENCE</scope>
</reference>
<keyword evidence="7" id="KW-0456">Lyase</keyword>
<sequence length="250" mass="27026">TELTEVVLRSFAEALGATLKVRKIRGDNAHHIVEATFKSLARCLRATLDAFSGAGTLAATPWAPRRGGKQRSTKETSIDVSLDLDATADAGAKGLCTGLNFLDALLARLRVASGIELRASCRGDTWIDDHHSTEDVMITVGKALAEALGDKAGCTRMAWAEGREGAAQVLCVMDLSNRPSFCSDLRLHARDEEFVDDVSVEMIHHCFESFVMNALMTVHLLQVPSAEAIPARDVALAAAQALQSRQWVQR</sequence>
<proteinExistence type="inferred from homology"/>
<dbReference type="InterPro" id="IPR020565">
    <property type="entry name" value="ImidazoleglycerP_deHydtase_CS"/>
</dbReference>
<evidence type="ECO:0000256" key="3">
    <source>
        <dbReference type="ARBA" id="ARBA00007481"/>
    </source>
</evidence>
<comment type="catalytic activity">
    <reaction evidence="1">
        <text>D-erythro-1-(imidazol-4-yl)glycerol 3-phosphate = 3-(imidazol-4-yl)-2-oxopropyl phosphate + H2O</text>
        <dbReference type="Rhea" id="RHEA:11040"/>
        <dbReference type="ChEBI" id="CHEBI:15377"/>
        <dbReference type="ChEBI" id="CHEBI:57766"/>
        <dbReference type="ChEBI" id="CHEBI:58278"/>
        <dbReference type="EC" id="4.2.1.19"/>
    </reaction>
</comment>
<organism evidence="8 9">
    <name type="scientific">Symbiodinium necroappetens</name>
    <dbReference type="NCBI Taxonomy" id="1628268"/>
    <lineage>
        <taxon>Eukaryota</taxon>
        <taxon>Sar</taxon>
        <taxon>Alveolata</taxon>
        <taxon>Dinophyceae</taxon>
        <taxon>Suessiales</taxon>
        <taxon>Symbiodiniaceae</taxon>
        <taxon>Symbiodinium</taxon>
    </lineage>
</organism>
<keyword evidence="9" id="KW-1185">Reference proteome</keyword>
<name>A0A812QAT7_9DINO</name>
<evidence type="ECO:0000256" key="4">
    <source>
        <dbReference type="ARBA" id="ARBA00012075"/>
    </source>
</evidence>
<dbReference type="UniPathway" id="UPA00031">
    <property type="reaction ID" value="UER00011"/>
</dbReference>
<dbReference type="PROSITE" id="PS00955">
    <property type="entry name" value="IGP_DEHYDRATASE_2"/>
    <property type="match status" value="1"/>
</dbReference>
<dbReference type="GO" id="GO:0000105">
    <property type="term" value="P:L-histidine biosynthetic process"/>
    <property type="evidence" value="ECO:0007669"/>
    <property type="project" value="UniProtKB-UniPathway"/>
</dbReference>
<evidence type="ECO:0000256" key="7">
    <source>
        <dbReference type="ARBA" id="ARBA00023239"/>
    </source>
</evidence>
<comment type="pathway">
    <text evidence="2">Amino-acid biosynthesis; L-histidine biosynthesis; L-histidine from 5-phospho-alpha-D-ribose 1-diphosphate: step 6/9.</text>
</comment>
<protein>
    <recommendedName>
        <fullName evidence="4">imidazoleglycerol-phosphate dehydratase</fullName>
        <ecNumber evidence="4">4.2.1.19</ecNumber>
    </recommendedName>
</protein>
<dbReference type="InterPro" id="IPR020568">
    <property type="entry name" value="Ribosomal_Su5_D2-typ_SF"/>
</dbReference>
<comment type="caution">
    <text evidence="8">The sequence shown here is derived from an EMBL/GenBank/DDBJ whole genome shotgun (WGS) entry which is preliminary data.</text>
</comment>
<evidence type="ECO:0000256" key="1">
    <source>
        <dbReference type="ARBA" id="ARBA00001723"/>
    </source>
</evidence>
<dbReference type="OrthoDB" id="447729at2759"/>
<evidence type="ECO:0000256" key="5">
    <source>
        <dbReference type="ARBA" id="ARBA00022605"/>
    </source>
</evidence>
<keyword evidence="6" id="KW-0368">Histidine biosynthesis</keyword>
<dbReference type="InterPro" id="IPR000807">
    <property type="entry name" value="ImidazoleglycerolP_deHydtase"/>
</dbReference>
<dbReference type="PANTHER" id="PTHR23133">
    <property type="entry name" value="IMIDAZOLEGLYCEROL-PHOSPHATE DEHYDRATASE HIS7"/>
    <property type="match status" value="1"/>
</dbReference>
<dbReference type="FunFam" id="3.30.230.40:FF:000003">
    <property type="entry name" value="Imidazoleglycerol-phosphate dehydratase HisB"/>
    <property type="match status" value="1"/>
</dbReference>
<gene>
    <name evidence="8" type="primary">HIS3</name>
    <name evidence="8" type="ORF">SNEC2469_LOCUS9980</name>
</gene>
<dbReference type="AlphaFoldDB" id="A0A812QAT7"/>
<evidence type="ECO:0000256" key="6">
    <source>
        <dbReference type="ARBA" id="ARBA00023102"/>
    </source>
</evidence>
<evidence type="ECO:0000256" key="2">
    <source>
        <dbReference type="ARBA" id="ARBA00005047"/>
    </source>
</evidence>
<keyword evidence="5" id="KW-0028">Amino-acid biosynthesis</keyword>
<dbReference type="SUPFAM" id="SSF54211">
    <property type="entry name" value="Ribosomal protein S5 domain 2-like"/>
    <property type="match status" value="3"/>
</dbReference>
<dbReference type="GO" id="GO:0004424">
    <property type="term" value="F:imidazoleglycerol-phosphate dehydratase activity"/>
    <property type="evidence" value="ECO:0007669"/>
    <property type="project" value="UniProtKB-EC"/>
</dbReference>
<dbReference type="Gene3D" id="3.30.230.40">
    <property type="entry name" value="Imidazole glycerol phosphate dehydratase, domain 1"/>
    <property type="match status" value="3"/>
</dbReference>
<evidence type="ECO:0000313" key="8">
    <source>
        <dbReference type="EMBL" id="CAE7371420.1"/>
    </source>
</evidence>
<dbReference type="EMBL" id="CAJNJA010015954">
    <property type="protein sequence ID" value="CAE7371420.1"/>
    <property type="molecule type" value="Genomic_DNA"/>
</dbReference>
<accession>A0A812QAT7</accession>